<gene>
    <name evidence="1" type="ORF">Fcan01_23118</name>
</gene>
<dbReference type="Proteomes" id="UP000198287">
    <property type="component" value="Unassembled WGS sequence"/>
</dbReference>
<keyword evidence="2" id="KW-1185">Reference proteome</keyword>
<name>A0A226D9Q5_FOLCA</name>
<organism evidence="1 2">
    <name type="scientific">Folsomia candida</name>
    <name type="common">Springtail</name>
    <dbReference type="NCBI Taxonomy" id="158441"/>
    <lineage>
        <taxon>Eukaryota</taxon>
        <taxon>Metazoa</taxon>
        <taxon>Ecdysozoa</taxon>
        <taxon>Arthropoda</taxon>
        <taxon>Hexapoda</taxon>
        <taxon>Collembola</taxon>
        <taxon>Entomobryomorpha</taxon>
        <taxon>Isotomoidea</taxon>
        <taxon>Isotomidae</taxon>
        <taxon>Proisotominae</taxon>
        <taxon>Folsomia</taxon>
    </lineage>
</organism>
<protein>
    <submittedName>
        <fullName evidence="1">Uncharacterized protein</fullName>
    </submittedName>
</protein>
<evidence type="ECO:0000313" key="2">
    <source>
        <dbReference type="Proteomes" id="UP000198287"/>
    </source>
</evidence>
<sequence length="163" mass="18402">MTGRIESEVNRAVQNTKNITPSTVLLTAKFIAPYKNSNLFTFDLLLLKLSLNLLIYNDDLHFVTWRVTIFGLSKTTANLMRTQHRELNLLGDDCPGNMLHVRCEFGWSTQHVDFQRSVKNAFEKLGKVDAILSLVAVYLNTLSSQNYKVVSSTDSCSSENGIR</sequence>
<proteinExistence type="predicted"/>
<reference evidence="1 2" key="1">
    <citation type="submission" date="2015-12" db="EMBL/GenBank/DDBJ databases">
        <title>The genome of Folsomia candida.</title>
        <authorList>
            <person name="Faddeeva A."/>
            <person name="Derks M.F."/>
            <person name="Anvar Y."/>
            <person name="Smit S."/>
            <person name="Van Straalen N."/>
            <person name="Roelofs D."/>
        </authorList>
    </citation>
    <scope>NUCLEOTIDE SEQUENCE [LARGE SCALE GENOMIC DNA]</scope>
    <source>
        <strain evidence="1 2">VU population</strain>
        <tissue evidence="1">Whole body</tissue>
    </source>
</reference>
<evidence type="ECO:0000313" key="1">
    <source>
        <dbReference type="EMBL" id="OXA41949.1"/>
    </source>
</evidence>
<dbReference type="AlphaFoldDB" id="A0A226D9Q5"/>
<comment type="caution">
    <text evidence="1">The sequence shown here is derived from an EMBL/GenBank/DDBJ whole genome shotgun (WGS) entry which is preliminary data.</text>
</comment>
<accession>A0A226D9Q5</accession>
<dbReference type="EMBL" id="LNIX01000027">
    <property type="protein sequence ID" value="OXA41949.1"/>
    <property type="molecule type" value="Genomic_DNA"/>
</dbReference>